<dbReference type="PANTHER" id="PTHR10000">
    <property type="entry name" value="PHOSPHOSERINE PHOSPHATASE"/>
    <property type="match status" value="1"/>
</dbReference>
<dbReference type="Proteomes" id="UP000094691">
    <property type="component" value="Chromosome"/>
</dbReference>
<dbReference type="SUPFAM" id="SSF56784">
    <property type="entry name" value="HAD-like"/>
    <property type="match status" value="1"/>
</dbReference>
<dbReference type="SFLD" id="SFLDG01144">
    <property type="entry name" value="C2.B.4:_PGP_Like"/>
    <property type="match status" value="1"/>
</dbReference>
<name>A0A9W3Z1Q7_LACJH</name>
<dbReference type="Pfam" id="PF08282">
    <property type="entry name" value="Hydrolase_3"/>
    <property type="match status" value="1"/>
</dbReference>
<dbReference type="InterPro" id="IPR000150">
    <property type="entry name" value="Cof"/>
</dbReference>
<evidence type="ECO:0000313" key="2">
    <source>
        <dbReference type="EMBL" id="AZZ67884.1"/>
    </source>
</evidence>
<dbReference type="NCBIfam" id="TIGR01484">
    <property type="entry name" value="HAD-SF-IIB"/>
    <property type="match status" value="1"/>
</dbReference>
<proteinExistence type="predicted"/>
<dbReference type="SFLD" id="SFLDS00003">
    <property type="entry name" value="Haloacid_Dehalogenase"/>
    <property type="match status" value="1"/>
</dbReference>
<dbReference type="CDD" id="cd07516">
    <property type="entry name" value="HAD_Pase"/>
    <property type="match status" value="1"/>
</dbReference>
<evidence type="ECO:0000313" key="4">
    <source>
        <dbReference type="Proteomes" id="UP000283758"/>
    </source>
</evidence>
<dbReference type="InterPro" id="IPR006379">
    <property type="entry name" value="HAD-SF_hydro_IIB"/>
</dbReference>
<reference evidence="2 4" key="2">
    <citation type="submission" date="2018-10" db="EMBL/GenBank/DDBJ databases">
        <title>Complete genome sequencing of Lactobacillus johnsonii ZLJ010.</title>
        <authorList>
            <person name="Zhang W."/>
            <person name="Ji H."/>
            <person name="Wang J."/>
            <person name="Zhang D."/>
            <person name="Liu H."/>
            <person name="Wang S."/>
            <person name="Wang Y."/>
        </authorList>
    </citation>
    <scope>NUCLEOTIDE SEQUENCE [LARGE SCALE GENOMIC DNA]</scope>
    <source>
        <strain evidence="2 4">ZLJ010</strain>
    </source>
</reference>
<gene>
    <name evidence="1" type="ORF">BBP16_03180</name>
    <name evidence="2" type="ORF">D7321_07160</name>
</gene>
<organism evidence="2 4">
    <name type="scientific">Lactobacillus johnsonii</name>
    <dbReference type="NCBI Taxonomy" id="33959"/>
    <lineage>
        <taxon>Bacteria</taxon>
        <taxon>Bacillati</taxon>
        <taxon>Bacillota</taxon>
        <taxon>Bacilli</taxon>
        <taxon>Lactobacillales</taxon>
        <taxon>Lactobacillaceae</taxon>
        <taxon>Lactobacillus</taxon>
    </lineage>
</organism>
<evidence type="ECO:0000313" key="1">
    <source>
        <dbReference type="EMBL" id="AOG25952.1"/>
    </source>
</evidence>
<protein>
    <submittedName>
        <fullName evidence="2">Cof-type HAD-IIB family hydrolase</fullName>
    </submittedName>
    <submittedName>
        <fullName evidence="1">HAD family hydrolase</fullName>
    </submittedName>
</protein>
<dbReference type="PROSITE" id="PS01229">
    <property type="entry name" value="COF_2"/>
    <property type="match status" value="1"/>
</dbReference>
<dbReference type="EMBL" id="CP032680">
    <property type="protein sequence ID" value="AZZ67884.1"/>
    <property type="molecule type" value="Genomic_DNA"/>
</dbReference>
<dbReference type="InterPro" id="IPR036412">
    <property type="entry name" value="HAD-like_sf"/>
</dbReference>
<dbReference type="Gene3D" id="3.30.1240.10">
    <property type="match status" value="1"/>
</dbReference>
<dbReference type="PANTHER" id="PTHR10000:SF55">
    <property type="entry name" value="5-AMINO-6-(5-PHOSPHO-D-RIBITYLAMINO)URACIL PHOSPHATASE YCSE"/>
    <property type="match status" value="1"/>
</dbReference>
<dbReference type="SFLD" id="SFLDG01140">
    <property type="entry name" value="C2.B:_Phosphomannomutase_and_P"/>
    <property type="match status" value="1"/>
</dbReference>
<dbReference type="Proteomes" id="UP000283758">
    <property type="component" value="Chromosome"/>
</dbReference>
<dbReference type="GO" id="GO:0016791">
    <property type="term" value="F:phosphatase activity"/>
    <property type="evidence" value="ECO:0007669"/>
    <property type="project" value="TreeGrafter"/>
</dbReference>
<dbReference type="GO" id="GO:0000287">
    <property type="term" value="F:magnesium ion binding"/>
    <property type="evidence" value="ECO:0007669"/>
    <property type="project" value="TreeGrafter"/>
</dbReference>
<reference evidence="1 3" key="1">
    <citation type="submission" date="2016-07" db="EMBL/GenBank/DDBJ databases">
        <title>Genome sequencing project for further understanding the molecular mechanisms of preventing non-alcoholic fatty liver disease.</title>
        <authorList>
            <person name="Wang H."/>
        </authorList>
    </citation>
    <scope>NUCLEOTIDE SEQUENCE [LARGE SCALE GENOMIC DNA]</scope>
    <source>
        <strain evidence="1 3">BS15</strain>
    </source>
</reference>
<sequence>MIKLIASDMDGTLLNKQMQISSENIAAIKEAQAKGVEFLVATGRAPSESQGILAKAGLHTGFINLNGAMVFNTAGKLIVNEPIPKDQSIKINKLLKDSGFYFEIVAADNVYSDSRLRRITNFSDLLVDLNKKLTFKKAVSFAAGSDEIMRIKYVSDFKDLLEKPDFEAMKFVAFHPDGPKVFKHIREEIGKMGNLIVTASSSTNIEINNIKAQKGIALMDYARLQGYQPNEVMAIGDNLNDESMIRMAGVGVAMENAAPEIKKIANFITKSNNDNGVAYAIRHFCKLT</sequence>
<dbReference type="NCBIfam" id="TIGR00099">
    <property type="entry name" value="Cof-subfamily"/>
    <property type="match status" value="1"/>
</dbReference>
<dbReference type="PROSITE" id="PS01228">
    <property type="entry name" value="COF_1"/>
    <property type="match status" value="1"/>
</dbReference>
<dbReference type="AlphaFoldDB" id="A0A9W3Z1Q7"/>
<keyword evidence="2" id="KW-0378">Hydrolase</keyword>
<dbReference type="RefSeq" id="WP_014567648.1">
    <property type="nucleotide sequence ID" value="NZ_CP032680.1"/>
</dbReference>
<dbReference type="InterPro" id="IPR023214">
    <property type="entry name" value="HAD_sf"/>
</dbReference>
<dbReference type="EMBL" id="CP016400">
    <property type="protein sequence ID" value="AOG25952.1"/>
    <property type="molecule type" value="Genomic_DNA"/>
</dbReference>
<dbReference type="GO" id="GO:0005829">
    <property type="term" value="C:cytosol"/>
    <property type="evidence" value="ECO:0007669"/>
    <property type="project" value="TreeGrafter"/>
</dbReference>
<dbReference type="Gene3D" id="3.40.50.1000">
    <property type="entry name" value="HAD superfamily/HAD-like"/>
    <property type="match status" value="1"/>
</dbReference>
<accession>A0A9W3Z1Q7</accession>
<evidence type="ECO:0000313" key="3">
    <source>
        <dbReference type="Proteomes" id="UP000094691"/>
    </source>
</evidence>